<dbReference type="OMA" id="IPCNIIM"/>
<dbReference type="STRING" id="336963.C4JNI2"/>
<dbReference type="HOGENOM" id="CLU_017745_0_0_1"/>
<dbReference type="InterPro" id="IPR045114">
    <property type="entry name" value="Csn12-like"/>
</dbReference>
<dbReference type="PANTHER" id="PTHR12732:SF8">
    <property type="entry name" value="NUCLEAR MRNA EXPORT PROTEIN THP1"/>
    <property type="match status" value="1"/>
</dbReference>
<keyword evidence="2" id="KW-1185">Reference proteome</keyword>
<gene>
    <name evidence="1" type="ORF">UREG_02980</name>
</gene>
<protein>
    <recommendedName>
        <fullName evidence="3">PCI domain-containing protein</fullName>
    </recommendedName>
</protein>
<dbReference type="GeneID" id="8438999"/>
<accession>C4JNI2</accession>
<dbReference type="eggNOG" id="KOG2688">
    <property type="taxonomic scope" value="Eukaryota"/>
</dbReference>
<organism evidence="1 2">
    <name type="scientific">Uncinocarpus reesii (strain UAMH 1704)</name>
    <dbReference type="NCBI Taxonomy" id="336963"/>
    <lineage>
        <taxon>Eukaryota</taxon>
        <taxon>Fungi</taxon>
        <taxon>Dikarya</taxon>
        <taxon>Ascomycota</taxon>
        <taxon>Pezizomycotina</taxon>
        <taxon>Eurotiomycetes</taxon>
        <taxon>Eurotiomycetidae</taxon>
        <taxon>Onygenales</taxon>
        <taxon>Onygenaceae</taxon>
        <taxon>Uncinocarpus</taxon>
    </lineage>
</organism>
<dbReference type="KEGG" id="ure:UREG_02980"/>
<dbReference type="OrthoDB" id="5404651at2759"/>
<dbReference type="AlphaFoldDB" id="C4JNI2"/>
<dbReference type="RefSeq" id="XP_002543464.1">
    <property type="nucleotide sequence ID" value="XM_002543418.1"/>
</dbReference>
<dbReference type="GO" id="GO:0003723">
    <property type="term" value="F:RNA binding"/>
    <property type="evidence" value="ECO:0007669"/>
    <property type="project" value="InterPro"/>
</dbReference>
<name>C4JNI2_UNCRE</name>
<dbReference type="SMART" id="SM00753">
    <property type="entry name" value="PAM"/>
    <property type="match status" value="1"/>
</dbReference>
<dbReference type="VEuPathDB" id="FungiDB:UREG_02980"/>
<dbReference type="GO" id="GO:0003690">
    <property type="term" value="F:double-stranded DNA binding"/>
    <property type="evidence" value="ECO:0007669"/>
    <property type="project" value="InterPro"/>
</dbReference>
<reference evidence="2" key="1">
    <citation type="journal article" date="2009" name="Genome Res.">
        <title>Comparative genomic analyses of the human fungal pathogens Coccidioides and their relatives.</title>
        <authorList>
            <person name="Sharpton T.J."/>
            <person name="Stajich J.E."/>
            <person name="Rounsley S.D."/>
            <person name="Gardner M.J."/>
            <person name="Wortman J.R."/>
            <person name="Jordar V.S."/>
            <person name="Maiti R."/>
            <person name="Kodira C.D."/>
            <person name="Neafsey D.E."/>
            <person name="Zeng Q."/>
            <person name="Hung C.-Y."/>
            <person name="McMahan C."/>
            <person name="Muszewska A."/>
            <person name="Grynberg M."/>
            <person name="Mandel M.A."/>
            <person name="Kellner E.M."/>
            <person name="Barker B.M."/>
            <person name="Galgiani J.N."/>
            <person name="Orbach M.J."/>
            <person name="Kirkland T.N."/>
            <person name="Cole G.T."/>
            <person name="Henn M.R."/>
            <person name="Birren B.W."/>
            <person name="Taylor J.W."/>
        </authorList>
    </citation>
    <scope>NUCLEOTIDE SEQUENCE [LARGE SCALE GENOMIC DNA]</scope>
    <source>
        <strain evidence="2">UAMH 1704</strain>
    </source>
</reference>
<evidence type="ECO:0000313" key="1">
    <source>
        <dbReference type="EMBL" id="EEP78135.1"/>
    </source>
</evidence>
<sequence length="563" mass="62509">MWATPAHATPVLDNFLSSIRDLIHARDGAKLQDFLQLEPPLSPVYLQMVDELRRAYPSDSGKDEQLLSKCEPLVPASEVGSAWSAFPLFMRLYFTFLRDVNLENLLETYELLRVLLNQCIVALGDSQYGIIVLPTALYLCKVLAKLAIGLDRRPEMIAHLLREGADAEGATEKVTLVEKSANVVREAFIKCLTDRTGTLGKPEGRRTGIYLMANLCLKLLFKCGKLRNAEQMFASINAQSPPLSYFPAPQRVTYLYYLGRYLFSNNLFYPAQTALQSAYDQCHKQALSQRRLILTYLIPCNIILGRFPSTALIQRPECEDLGEKFVPLCHIINRGDVTAFRAYLAVDSENADWANADRSRKRRELKRWIGFVFPLMPISAPMWVSSQEHFESSNCDDYVNPTGYFDPAGEWVNVTDADHLPEPDLTDSHLVDDGSGETYAYIMGTEEDAEEVDADSPSPLMHELESILASLLAQDLMRGYLTHNNPRYAIPGSRVKGALPTGFPNVWQTVYSRESQDDQVPGWVKAPNPFGGGAAAQGTGGPVGMGGRVVNLSGARPVSTMAG</sequence>
<dbReference type="InParanoid" id="C4JNI2"/>
<dbReference type="Proteomes" id="UP000002058">
    <property type="component" value="Unassembled WGS sequence"/>
</dbReference>
<proteinExistence type="predicted"/>
<evidence type="ECO:0000313" key="2">
    <source>
        <dbReference type="Proteomes" id="UP000002058"/>
    </source>
</evidence>
<evidence type="ECO:0008006" key="3">
    <source>
        <dbReference type="Google" id="ProtNLM"/>
    </source>
</evidence>
<dbReference type="EMBL" id="CH476616">
    <property type="protein sequence ID" value="EEP78135.1"/>
    <property type="molecule type" value="Genomic_DNA"/>
</dbReference>
<dbReference type="PANTHER" id="PTHR12732">
    <property type="entry name" value="UNCHARACTERIZED PROTEASOME COMPONENT REGION PCI-CONTAINING"/>
    <property type="match status" value="1"/>
</dbReference>